<proteinExistence type="predicted"/>
<evidence type="ECO:0000313" key="2">
    <source>
        <dbReference type="EMBL" id="RLM75459.1"/>
    </source>
</evidence>
<keyword evidence="3" id="KW-1185">Reference proteome</keyword>
<name>A0A3L6QA14_PANMI</name>
<evidence type="ECO:0000256" key="1">
    <source>
        <dbReference type="SAM" id="SignalP"/>
    </source>
</evidence>
<dbReference type="OrthoDB" id="628089at2759"/>
<comment type="caution">
    <text evidence="2">The sequence shown here is derived from an EMBL/GenBank/DDBJ whole genome shotgun (WGS) entry which is preliminary data.</text>
</comment>
<sequence>MASQPRGILTFLLLAVAIYSSTVLTAVEAARRLQPAEGQYAEADHHPALHERARSLIMAWVAQLTQGPSPGGPGH</sequence>
<dbReference type="GO" id="GO:0006952">
    <property type="term" value="P:defense response"/>
    <property type="evidence" value="ECO:0007669"/>
    <property type="project" value="InterPro"/>
</dbReference>
<dbReference type="Proteomes" id="UP000275267">
    <property type="component" value="Unassembled WGS sequence"/>
</dbReference>
<reference evidence="3" key="1">
    <citation type="journal article" date="2019" name="Nat. Commun.">
        <title>The genome of broomcorn millet.</title>
        <authorList>
            <person name="Zou C."/>
            <person name="Miki D."/>
            <person name="Li D."/>
            <person name="Tang Q."/>
            <person name="Xiao L."/>
            <person name="Rajput S."/>
            <person name="Deng P."/>
            <person name="Jia W."/>
            <person name="Huang R."/>
            <person name="Zhang M."/>
            <person name="Sun Y."/>
            <person name="Hu J."/>
            <person name="Fu X."/>
            <person name="Schnable P.S."/>
            <person name="Li F."/>
            <person name="Zhang H."/>
            <person name="Feng B."/>
            <person name="Zhu X."/>
            <person name="Liu R."/>
            <person name="Schnable J.C."/>
            <person name="Zhu J.-K."/>
            <person name="Zhang H."/>
        </authorList>
    </citation>
    <scope>NUCLEOTIDE SEQUENCE [LARGE SCALE GENOMIC DNA]</scope>
</reference>
<protein>
    <submittedName>
        <fullName evidence="2">Uncharacterized protein</fullName>
    </submittedName>
</protein>
<dbReference type="EMBL" id="PQIB02000013">
    <property type="protein sequence ID" value="RLM75459.1"/>
    <property type="molecule type" value="Genomic_DNA"/>
</dbReference>
<dbReference type="PANTHER" id="PTHR37245:SF3">
    <property type="entry name" value="OS04G0495150 PROTEIN"/>
    <property type="match status" value="1"/>
</dbReference>
<dbReference type="AlphaFoldDB" id="A0A3L6QA14"/>
<accession>A0A3L6QA14</accession>
<evidence type="ECO:0000313" key="3">
    <source>
        <dbReference type="Proteomes" id="UP000275267"/>
    </source>
</evidence>
<dbReference type="InterPro" id="IPR040273">
    <property type="entry name" value="PIP1"/>
</dbReference>
<gene>
    <name evidence="2" type="ORF">C2845_PM15G12940</name>
</gene>
<dbReference type="PANTHER" id="PTHR37245">
    <property type="entry name" value="PAMP-INDUCED SECRETED PEPTIDE 1"/>
    <property type="match status" value="1"/>
</dbReference>
<organism evidence="2 3">
    <name type="scientific">Panicum miliaceum</name>
    <name type="common">Proso millet</name>
    <name type="synonym">Broomcorn millet</name>
    <dbReference type="NCBI Taxonomy" id="4540"/>
    <lineage>
        <taxon>Eukaryota</taxon>
        <taxon>Viridiplantae</taxon>
        <taxon>Streptophyta</taxon>
        <taxon>Embryophyta</taxon>
        <taxon>Tracheophyta</taxon>
        <taxon>Spermatophyta</taxon>
        <taxon>Magnoliopsida</taxon>
        <taxon>Liliopsida</taxon>
        <taxon>Poales</taxon>
        <taxon>Poaceae</taxon>
        <taxon>PACMAD clade</taxon>
        <taxon>Panicoideae</taxon>
        <taxon>Panicodae</taxon>
        <taxon>Paniceae</taxon>
        <taxon>Panicinae</taxon>
        <taxon>Panicum</taxon>
        <taxon>Panicum sect. Panicum</taxon>
    </lineage>
</organism>
<feature type="signal peptide" evidence="1">
    <location>
        <begin position="1"/>
        <end position="25"/>
    </location>
</feature>
<feature type="chain" id="PRO_5018278322" evidence="1">
    <location>
        <begin position="26"/>
        <end position="75"/>
    </location>
</feature>
<keyword evidence="1" id="KW-0732">Signal</keyword>